<feature type="coiled-coil region" evidence="1">
    <location>
        <begin position="80"/>
        <end position="111"/>
    </location>
</feature>
<protein>
    <submittedName>
        <fullName evidence="2">31096_t:CDS:1</fullName>
    </submittedName>
</protein>
<gene>
    <name evidence="2" type="ORF">GMARGA_LOCUS31434</name>
</gene>
<keyword evidence="3" id="KW-1185">Reference proteome</keyword>
<feature type="non-terminal residue" evidence="2">
    <location>
        <position position="1"/>
    </location>
</feature>
<dbReference type="EMBL" id="CAJVQB010046895">
    <property type="protein sequence ID" value="CAG8833203.1"/>
    <property type="molecule type" value="Genomic_DNA"/>
</dbReference>
<sequence length="111" mass="13201">NMTDLKKQLEKLKNIRKRLEEYKKKVDDYQAEVDKQILERKERESTQWGWGQAVNLVPIVSHAYDLATSKTNEGIEERELTIRQNLLKAAEEKYEELLQELEEQIQALEEI</sequence>
<accession>A0ABN7WIH9</accession>
<feature type="coiled-coil region" evidence="1">
    <location>
        <begin position="2"/>
        <end position="39"/>
    </location>
</feature>
<evidence type="ECO:0000313" key="2">
    <source>
        <dbReference type="EMBL" id="CAG8833203.1"/>
    </source>
</evidence>
<dbReference type="Proteomes" id="UP000789901">
    <property type="component" value="Unassembled WGS sequence"/>
</dbReference>
<organism evidence="2 3">
    <name type="scientific">Gigaspora margarita</name>
    <dbReference type="NCBI Taxonomy" id="4874"/>
    <lineage>
        <taxon>Eukaryota</taxon>
        <taxon>Fungi</taxon>
        <taxon>Fungi incertae sedis</taxon>
        <taxon>Mucoromycota</taxon>
        <taxon>Glomeromycotina</taxon>
        <taxon>Glomeromycetes</taxon>
        <taxon>Diversisporales</taxon>
        <taxon>Gigasporaceae</taxon>
        <taxon>Gigaspora</taxon>
    </lineage>
</organism>
<name>A0ABN7WIH9_GIGMA</name>
<evidence type="ECO:0000256" key="1">
    <source>
        <dbReference type="SAM" id="Coils"/>
    </source>
</evidence>
<keyword evidence="1" id="KW-0175">Coiled coil</keyword>
<comment type="caution">
    <text evidence="2">The sequence shown here is derived from an EMBL/GenBank/DDBJ whole genome shotgun (WGS) entry which is preliminary data.</text>
</comment>
<reference evidence="2 3" key="1">
    <citation type="submission" date="2021-06" db="EMBL/GenBank/DDBJ databases">
        <authorList>
            <person name="Kallberg Y."/>
            <person name="Tangrot J."/>
            <person name="Rosling A."/>
        </authorList>
    </citation>
    <scope>NUCLEOTIDE SEQUENCE [LARGE SCALE GENOMIC DNA]</scope>
    <source>
        <strain evidence="2 3">120-4 pot B 10/14</strain>
    </source>
</reference>
<evidence type="ECO:0000313" key="3">
    <source>
        <dbReference type="Proteomes" id="UP000789901"/>
    </source>
</evidence>
<proteinExistence type="predicted"/>